<dbReference type="Gene3D" id="3.20.20.100">
    <property type="entry name" value="NADP-dependent oxidoreductase domain"/>
    <property type="match status" value="1"/>
</dbReference>
<gene>
    <name evidence="2" type="ORF">A3F84_08760</name>
</gene>
<dbReference type="GO" id="GO:0016491">
    <property type="term" value="F:oxidoreductase activity"/>
    <property type="evidence" value="ECO:0007669"/>
    <property type="project" value="InterPro"/>
</dbReference>
<dbReference type="InterPro" id="IPR020471">
    <property type="entry name" value="AKR"/>
</dbReference>
<feature type="domain" description="NADP-dependent oxidoreductase" evidence="1">
    <location>
        <begin position="19"/>
        <end position="281"/>
    </location>
</feature>
<dbReference type="CDD" id="cd19090">
    <property type="entry name" value="AKR_AKR15A-like"/>
    <property type="match status" value="1"/>
</dbReference>
<dbReference type="GO" id="GO:0005829">
    <property type="term" value="C:cytosol"/>
    <property type="evidence" value="ECO:0007669"/>
    <property type="project" value="TreeGrafter"/>
</dbReference>
<dbReference type="PANTHER" id="PTHR42686:SF1">
    <property type="entry name" value="GH17980P-RELATED"/>
    <property type="match status" value="1"/>
</dbReference>
<evidence type="ECO:0000313" key="3">
    <source>
        <dbReference type="Proteomes" id="UP000178606"/>
    </source>
</evidence>
<proteinExistence type="predicted"/>
<protein>
    <recommendedName>
        <fullName evidence="1">NADP-dependent oxidoreductase domain-containing protein</fullName>
    </recommendedName>
</protein>
<sequence>MPELETRRLGRTGLRPKALGLGCAWFGTASNTDRDTMEGVRRAIDLGVDFLDTSPLYGESERRVGLALEGGWREKVHLQTKTGTHPSRRHDFSAEATRWSVENSLRLLKTDYFDSVLIHDPPDIQDPLTPGRALDELLRMKERGIVRHIGLGVRSHDFHRRAIQTGRMEIVLTYLDYTLLDQSVAKTTLPLAKERDIGVILASPLGMGRLAGPEPKDDPRAHAMWAWCQKRGISIRHLALQFCLAAPINGIVLSGPANRQQVEEVYQAATTEVPAEVWRDFKTEFGVGL</sequence>
<dbReference type="Proteomes" id="UP000178606">
    <property type="component" value="Unassembled WGS sequence"/>
</dbReference>
<evidence type="ECO:0000313" key="2">
    <source>
        <dbReference type="EMBL" id="OGG56581.1"/>
    </source>
</evidence>
<dbReference type="Pfam" id="PF00248">
    <property type="entry name" value="Aldo_ket_red"/>
    <property type="match status" value="1"/>
</dbReference>
<comment type="caution">
    <text evidence="2">The sequence shown here is derived from an EMBL/GenBank/DDBJ whole genome shotgun (WGS) entry which is preliminary data.</text>
</comment>
<dbReference type="InterPro" id="IPR036812">
    <property type="entry name" value="NAD(P)_OxRdtase_dom_sf"/>
</dbReference>
<dbReference type="InterPro" id="IPR023210">
    <property type="entry name" value="NADP_OxRdtase_dom"/>
</dbReference>
<dbReference type="AlphaFoldDB" id="A0A1F6D5H9"/>
<dbReference type="PANTHER" id="PTHR42686">
    <property type="entry name" value="GH17980P-RELATED"/>
    <property type="match status" value="1"/>
</dbReference>
<accession>A0A1F6D5H9</accession>
<evidence type="ECO:0000259" key="1">
    <source>
        <dbReference type="Pfam" id="PF00248"/>
    </source>
</evidence>
<dbReference type="SUPFAM" id="SSF51430">
    <property type="entry name" value="NAD(P)-linked oxidoreductase"/>
    <property type="match status" value="1"/>
</dbReference>
<reference evidence="2 3" key="1">
    <citation type="journal article" date="2016" name="Nat. Commun.">
        <title>Thousands of microbial genomes shed light on interconnected biogeochemical processes in an aquifer system.</title>
        <authorList>
            <person name="Anantharaman K."/>
            <person name="Brown C.T."/>
            <person name="Hug L.A."/>
            <person name="Sharon I."/>
            <person name="Castelle C.J."/>
            <person name="Probst A.J."/>
            <person name="Thomas B.C."/>
            <person name="Singh A."/>
            <person name="Wilkins M.J."/>
            <person name="Karaoz U."/>
            <person name="Brodie E.L."/>
            <person name="Williams K.H."/>
            <person name="Hubbard S.S."/>
            <person name="Banfield J.F."/>
        </authorList>
    </citation>
    <scope>NUCLEOTIDE SEQUENCE [LARGE SCALE GENOMIC DNA]</scope>
    <source>
        <strain evidence="3">RIFCSPLOWO2_12_FULL_64_10</strain>
    </source>
</reference>
<organism evidence="2 3">
    <name type="scientific">Handelsmanbacteria sp. (strain RIFCSPLOWO2_12_FULL_64_10)</name>
    <dbReference type="NCBI Taxonomy" id="1817868"/>
    <lineage>
        <taxon>Bacteria</taxon>
        <taxon>Candidatus Handelsmaniibacteriota</taxon>
    </lineage>
</organism>
<name>A0A1F6D5H9_HANXR</name>
<dbReference type="EMBL" id="MFKF01000026">
    <property type="protein sequence ID" value="OGG56581.1"/>
    <property type="molecule type" value="Genomic_DNA"/>
</dbReference>